<sequence length="139" mass="16383">MAQTNMICEVEDNECVYSKQPLPHEIPYPPLKWLKPETQDAIFQKRDEEPPPMFCIPDFGIIGYIANTTNVNYVQSCLDYYAKCTCCKRHQKNKPTVWKPWVELSHNKQPDHRDCLCACRLMSRHICRLFPELDDSVYE</sequence>
<dbReference type="EMBL" id="MN739341">
    <property type="protein sequence ID" value="QHS99386.1"/>
    <property type="molecule type" value="Genomic_DNA"/>
</dbReference>
<dbReference type="AlphaFoldDB" id="A0A6C0C4U5"/>
<organism evidence="1">
    <name type="scientific">viral metagenome</name>
    <dbReference type="NCBI Taxonomy" id="1070528"/>
    <lineage>
        <taxon>unclassified sequences</taxon>
        <taxon>metagenomes</taxon>
        <taxon>organismal metagenomes</taxon>
    </lineage>
</organism>
<name>A0A6C0C4U5_9ZZZZ</name>
<accession>A0A6C0C4U5</accession>
<reference evidence="1" key="1">
    <citation type="journal article" date="2020" name="Nature">
        <title>Giant virus diversity and host interactions through global metagenomics.</title>
        <authorList>
            <person name="Schulz F."/>
            <person name="Roux S."/>
            <person name="Paez-Espino D."/>
            <person name="Jungbluth S."/>
            <person name="Walsh D.A."/>
            <person name="Denef V.J."/>
            <person name="McMahon K.D."/>
            <person name="Konstantinidis K.T."/>
            <person name="Eloe-Fadrosh E.A."/>
            <person name="Kyrpides N.C."/>
            <person name="Woyke T."/>
        </authorList>
    </citation>
    <scope>NUCLEOTIDE SEQUENCE</scope>
    <source>
        <strain evidence="1">GVMAG-M-3300020185-33</strain>
    </source>
</reference>
<evidence type="ECO:0000313" key="1">
    <source>
        <dbReference type="EMBL" id="QHS99386.1"/>
    </source>
</evidence>
<protein>
    <submittedName>
        <fullName evidence="1">Uncharacterized protein</fullName>
    </submittedName>
</protein>
<proteinExistence type="predicted"/>